<proteinExistence type="predicted"/>
<dbReference type="OrthoDB" id="348096at2759"/>
<dbReference type="Proteomes" id="UP000221165">
    <property type="component" value="Unassembled WGS sequence"/>
</dbReference>
<feature type="compositionally biased region" description="Low complexity" evidence="1">
    <location>
        <begin position="282"/>
        <end position="294"/>
    </location>
</feature>
<feature type="compositionally biased region" description="Polar residues" evidence="1">
    <location>
        <begin position="303"/>
        <end position="339"/>
    </location>
</feature>
<dbReference type="AlphaFoldDB" id="A0A2C6KL03"/>
<protein>
    <recommendedName>
        <fullName evidence="4">CRAL/TRIO domain-containing protein</fullName>
    </recommendedName>
</protein>
<dbReference type="EMBL" id="MIGC01005279">
    <property type="protein sequence ID" value="PHJ17094.1"/>
    <property type="molecule type" value="Genomic_DNA"/>
</dbReference>
<organism evidence="2 3">
    <name type="scientific">Cystoisospora suis</name>
    <dbReference type="NCBI Taxonomy" id="483139"/>
    <lineage>
        <taxon>Eukaryota</taxon>
        <taxon>Sar</taxon>
        <taxon>Alveolata</taxon>
        <taxon>Apicomplexa</taxon>
        <taxon>Conoidasida</taxon>
        <taxon>Coccidia</taxon>
        <taxon>Eucoccidiorida</taxon>
        <taxon>Eimeriorina</taxon>
        <taxon>Sarcocystidae</taxon>
        <taxon>Cystoisospora</taxon>
    </lineage>
</organism>
<dbReference type="InterPro" id="IPR036865">
    <property type="entry name" value="CRAL-TRIO_dom_sf"/>
</dbReference>
<evidence type="ECO:0008006" key="4">
    <source>
        <dbReference type="Google" id="ProtNLM"/>
    </source>
</evidence>
<dbReference type="VEuPathDB" id="ToxoDB:CSUI_009089"/>
<accession>A0A2C6KL03</accession>
<gene>
    <name evidence="2" type="ORF">CSUI_009089</name>
</gene>
<feature type="region of interest" description="Disordered" evidence="1">
    <location>
        <begin position="282"/>
        <end position="384"/>
    </location>
</feature>
<reference evidence="2 3" key="1">
    <citation type="journal article" date="2017" name="Int. J. Parasitol.">
        <title>The genome of the protozoan parasite Cystoisospora suis and a reverse vaccinology approach to identify vaccine candidates.</title>
        <authorList>
            <person name="Palmieri N."/>
            <person name="Shrestha A."/>
            <person name="Ruttkowski B."/>
            <person name="Beck T."/>
            <person name="Vogl C."/>
            <person name="Tomley F."/>
            <person name="Blake D.P."/>
            <person name="Joachim A."/>
        </authorList>
    </citation>
    <scope>NUCLEOTIDE SEQUENCE [LARGE SCALE GENOMIC DNA]</scope>
    <source>
        <strain evidence="2 3">Wien I</strain>
    </source>
</reference>
<keyword evidence="3" id="KW-1185">Reference proteome</keyword>
<sequence length="384" mass="42508">MMCYAGSGCRASFSRKERSRYDTTVVTVSLLLLFLLSTAVASRGAGNDDSISGGPAHRSAVQQEIPADLWSDSLFEEFRQSYDQYMRECPVFFYRRTCGQKSNGEVQVIVPMGRWKLESLLAEERVTGFMLFLRFLLETFWRKVVRNYAAEKKLVIFLDLQDVSMTQMLFMWGGLSRMFSIAKHTLKRCPGKSWSRTYIVNAPFGMGKLLDLAFSFVPFRRNDVAVLRSNEGEDANRLRADVGERCLWRGYGGKSKLGLDRSELQKAIRHFVQTGESVVAPVVAQPGSGPPSSSDPEERLFGSVTSTGPGLPLSNSVRASDLATQHPSDSLDASSQVQEASAVEGTVNVRAEGEPSPEQGKDGAIINDEEAATQSSDGVKERRR</sequence>
<dbReference type="Gene3D" id="3.40.525.10">
    <property type="entry name" value="CRAL-TRIO lipid binding domain"/>
    <property type="match status" value="1"/>
</dbReference>
<evidence type="ECO:0000313" key="3">
    <source>
        <dbReference type="Proteomes" id="UP000221165"/>
    </source>
</evidence>
<name>A0A2C6KL03_9APIC</name>
<comment type="caution">
    <text evidence="2">The sequence shown here is derived from an EMBL/GenBank/DDBJ whole genome shotgun (WGS) entry which is preliminary data.</text>
</comment>
<evidence type="ECO:0000313" key="2">
    <source>
        <dbReference type="EMBL" id="PHJ17094.1"/>
    </source>
</evidence>
<dbReference type="RefSeq" id="XP_067918819.1">
    <property type="nucleotide sequence ID" value="XM_068069208.1"/>
</dbReference>
<dbReference type="GeneID" id="94432419"/>
<dbReference type="SUPFAM" id="SSF52087">
    <property type="entry name" value="CRAL/TRIO domain"/>
    <property type="match status" value="1"/>
</dbReference>
<evidence type="ECO:0000256" key="1">
    <source>
        <dbReference type="SAM" id="MobiDB-lite"/>
    </source>
</evidence>